<name>A0A7J7LIU1_9MAGN</name>
<evidence type="ECO:0000256" key="1">
    <source>
        <dbReference type="SAM" id="Phobius"/>
    </source>
</evidence>
<sequence>MSDSRFFNKQACDLLWRYGMLQTRDFIYILKVNIIYLISLEVFILFNIVFNLLLLAMDHTFNSGMLCSNNFSYIKYYFTMKK</sequence>
<evidence type="ECO:0000313" key="3">
    <source>
        <dbReference type="Proteomes" id="UP000541444"/>
    </source>
</evidence>
<feature type="transmembrane region" description="Helical" evidence="1">
    <location>
        <begin position="34"/>
        <end position="56"/>
    </location>
</feature>
<dbReference type="EMBL" id="JACGCM010002254">
    <property type="protein sequence ID" value="KAF6142575.1"/>
    <property type="molecule type" value="Genomic_DNA"/>
</dbReference>
<accession>A0A7J7LIU1</accession>
<gene>
    <name evidence="2" type="ORF">GIB67_039539</name>
</gene>
<keyword evidence="1" id="KW-0812">Transmembrane</keyword>
<reference evidence="2 3" key="1">
    <citation type="journal article" date="2020" name="IScience">
        <title>Genome Sequencing of the Endangered Kingdonia uniflora (Circaeasteraceae, Ranunculales) Reveals Potential Mechanisms of Evolutionary Specialization.</title>
        <authorList>
            <person name="Sun Y."/>
            <person name="Deng T."/>
            <person name="Zhang A."/>
            <person name="Moore M.J."/>
            <person name="Landis J.B."/>
            <person name="Lin N."/>
            <person name="Zhang H."/>
            <person name="Zhang X."/>
            <person name="Huang J."/>
            <person name="Zhang X."/>
            <person name="Sun H."/>
            <person name="Wang H."/>
        </authorList>
    </citation>
    <scope>NUCLEOTIDE SEQUENCE [LARGE SCALE GENOMIC DNA]</scope>
    <source>
        <strain evidence="2">TB1705</strain>
        <tissue evidence="2">Leaf</tissue>
    </source>
</reference>
<organism evidence="2 3">
    <name type="scientific">Kingdonia uniflora</name>
    <dbReference type="NCBI Taxonomy" id="39325"/>
    <lineage>
        <taxon>Eukaryota</taxon>
        <taxon>Viridiplantae</taxon>
        <taxon>Streptophyta</taxon>
        <taxon>Embryophyta</taxon>
        <taxon>Tracheophyta</taxon>
        <taxon>Spermatophyta</taxon>
        <taxon>Magnoliopsida</taxon>
        <taxon>Ranunculales</taxon>
        <taxon>Circaeasteraceae</taxon>
        <taxon>Kingdonia</taxon>
    </lineage>
</organism>
<comment type="caution">
    <text evidence="2">The sequence shown here is derived from an EMBL/GenBank/DDBJ whole genome shotgun (WGS) entry which is preliminary data.</text>
</comment>
<keyword evidence="3" id="KW-1185">Reference proteome</keyword>
<protein>
    <submittedName>
        <fullName evidence="2">Uncharacterized protein</fullName>
    </submittedName>
</protein>
<dbReference type="Proteomes" id="UP000541444">
    <property type="component" value="Unassembled WGS sequence"/>
</dbReference>
<keyword evidence="1" id="KW-1133">Transmembrane helix</keyword>
<dbReference type="AlphaFoldDB" id="A0A7J7LIU1"/>
<evidence type="ECO:0000313" key="2">
    <source>
        <dbReference type="EMBL" id="KAF6142575.1"/>
    </source>
</evidence>
<proteinExistence type="predicted"/>
<keyword evidence="1" id="KW-0472">Membrane</keyword>